<comment type="similarity">
    <text evidence="1 5">Belongs to the F-actin-capping protein alpha subunit family.</text>
</comment>
<dbReference type="GO" id="GO:0051015">
    <property type="term" value="F:actin filament binding"/>
    <property type="evidence" value="ECO:0007669"/>
    <property type="project" value="TreeGrafter"/>
</dbReference>
<dbReference type="SUPFAM" id="SSF90096">
    <property type="entry name" value="Subunits of heterodimeric actin filament capping protein Capz"/>
    <property type="match status" value="1"/>
</dbReference>
<keyword evidence="7" id="KW-1185">Reference proteome</keyword>
<reference evidence="6" key="1">
    <citation type="submission" date="2023-01" db="EMBL/GenBank/DDBJ databases">
        <title>Metagenome sequencing of chrysophaentin producing Chrysophaeum taylorii.</title>
        <authorList>
            <person name="Davison J."/>
            <person name="Bewley C."/>
        </authorList>
    </citation>
    <scope>NUCLEOTIDE SEQUENCE</scope>
    <source>
        <strain evidence="6">NIES-1699</strain>
    </source>
</reference>
<dbReference type="EMBL" id="JAQMWT010000078">
    <property type="protein sequence ID" value="KAJ8611274.1"/>
    <property type="molecule type" value="Genomic_DNA"/>
</dbReference>
<evidence type="ECO:0000256" key="1">
    <source>
        <dbReference type="ARBA" id="ARBA00010479"/>
    </source>
</evidence>
<gene>
    <name evidence="6" type="ORF">CTAYLR_004142</name>
</gene>
<dbReference type="Proteomes" id="UP001230188">
    <property type="component" value="Unassembled WGS sequence"/>
</dbReference>
<proteinExistence type="inferred from homology"/>
<dbReference type="GO" id="GO:0008290">
    <property type="term" value="C:F-actin capping protein complex"/>
    <property type="evidence" value="ECO:0007669"/>
    <property type="project" value="UniProtKB-UniRule"/>
</dbReference>
<dbReference type="InterPro" id="IPR017865">
    <property type="entry name" value="F-actin_cap_asu_CS"/>
</dbReference>
<evidence type="ECO:0000313" key="7">
    <source>
        <dbReference type="Proteomes" id="UP001230188"/>
    </source>
</evidence>
<dbReference type="InterPro" id="IPR042276">
    <property type="entry name" value="CapZ_alpha/beta_2"/>
</dbReference>
<dbReference type="GO" id="GO:0051016">
    <property type="term" value="P:barbed-end actin filament capping"/>
    <property type="evidence" value="ECO:0007669"/>
    <property type="project" value="UniProtKB-UniRule"/>
</dbReference>
<accession>A0AAD7UL35</accession>
<dbReference type="Gene3D" id="3.90.1150.210">
    <property type="entry name" value="F-actin capping protein, beta subunit"/>
    <property type="match status" value="1"/>
</dbReference>
<keyword evidence="4 5" id="KW-0009">Actin-binding</keyword>
<evidence type="ECO:0000256" key="2">
    <source>
        <dbReference type="ARBA" id="ARBA00014038"/>
    </source>
</evidence>
<comment type="function">
    <text evidence="5">F-actin-capping proteins bind in a Ca(2+)-independent manner to the fast growing ends of actin filaments (barbed end) thereby blocking the exchange of subunits at these ends. Unlike other capping proteins (such as gelsolin and severin), these proteins do not sever actin filaments.</text>
</comment>
<dbReference type="PRINTS" id="PR00191">
    <property type="entry name" value="FACTINCAPA"/>
</dbReference>
<comment type="subunit">
    <text evidence="5">Heterodimer of an alpha and a beta subunit.</text>
</comment>
<dbReference type="InterPro" id="IPR037282">
    <property type="entry name" value="CapZ_alpha/beta"/>
</dbReference>
<dbReference type="GO" id="GO:0030036">
    <property type="term" value="P:actin cytoskeleton organization"/>
    <property type="evidence" value="ECO:0007669"/>
    <property type="project" value="TreeGrafter"/>
</dbReference>
<evidence type="ECO:0000313" key="6">
    <source>
        <dbReference type="EMBL" id="KAJ8611274.1"/>
    </source>
</evidence>
<name>A0AAD7UL35_9STRA</name>
<protein>
    <recommendedName>
        <fullName evidence="2 5">F-actin-capping protein subunit alpha</fullName>
    </recommendedName>
</protein>
<dbReference type="PANTHER" id="PTHR10653:SF0">
    <property type="entry name" value="F-ACTIN-CAPPING PROTEIN SUBUNIT ALPHA"/>
    <property type="match status" value="1"/>
</dbReference>
<evidence type="ECO:0000256" key="3">
    <source>
        <dbReference type="ARBA" id="ARBA00022467"/>
    </source>
</evidence>
<dbReference type="Gene3D" id="3.30.1140.60">
    <property type="entry name" value="F-actin capping protein, alpha subunit"/>
    <property type="match status" value="1"/>
</dbReference>
<dbReference type="Pfam" id="PF01267">
    <property type="entry name" value="F-actin_cap_A"/>
    <property type="match status" value="1"/>
</dbReference>
<keyword evidence="3 5" id="KW-0117">Actin capping</keyword>
<dbReference type="InterPro" id="IPR042489">
    <property type="entry name" value="CapZ_alpha_1"/>
</dbReference>
<comment type="caution">
    <text evidence="6">The sequence shown here is derived from an EMBL/GenBank/DDBJ whole genome shotgun (WGS) entry which is preliminary data.</text>
</comment>
<evidence type="ECO:0000256" key="4">
    <source>
        <dbReference type="ARBA" id="ARBA00023203"/>
    </source>
</evidence>
<dbReference type="PANTHER" id="PTHR10653">
    <property type="entry name" value="F-ACTIN-CAPPING PROTEIN SUBUNIT ALPHA"/>
    <property type="match status" value="1"/>
</dbReference>
<dbReference type="GO" id="GO:0030863">
    <property type="term" value="C:cortical cytoskeleton"/>
    <property type="evidence" value="ECO:0007669"/>
    <property type="project" value="TreeGrafter"/>
</dbReference>
<sequence length="278" mass="30651">MEDEEEAEEATPEEKLQIAQHFLLHSPPGQFGEVLADVQALVPGSMLDEGMIKGIARVYNCTNYRGARTDAGGHVILSKEGEIDLTHYVDTQTGNAFEVDHVSMEATLAEDFEGRGVDETAKAVEDKVREYVMGQYSSDAECAVYAVEAGLLVVVRSEKINLRNYWSGNWISTWNVYLGDAPSIAGTLKIHAHYFEDGNVQLQTHKVVPAATLPTGDIAAAIAAHIEAAEADLQAALEQMYAGMSHETFKAMRRIMPITRTKMKWNINEVALNINLRK</sequence>
<dbReference type="PROSITE" id="PS00748">
    <property type="entry name" value="F_ACTIN_CAPPING_A_1"/>
    <property type="match status" value="1"/>
</dbReference>
<dbReference type="AlphaFoldDB" id="A0AAD7UL35"/>
<organism evidence="6 7">
    <name type="scientific">Chrysophaeum taylorii</name>
    <dbReference type="NCBI Taxonomy" id="2483200"/>
    <lineage>
        <taxon>Eukaryota</taxon>
        <taxon>Sar</taxon>
        <taxon>Stramenopiles</taxon>
        <taxon>Ochrophyta</taxon>
        <taxon>Pelagophyceae</taxon>
        <taxon>Pelagomonadales</taxon>
        <taxon>Pelagomonadaceae</taxon>
        <taxon>Chrysophaeum</taxon>
    </lineage>
</organism>
<dbReference type="InterPro" id="IPR002189">
    <property type="entry name" value="CapZ_alpha"/>
</dbReference>
<evidence type="ECO:0000256" key="5">
    <source>
        <dbReference type="RuleBase" id="RU365077"/>
    </source>
</evidence>